<feature type="transmembrane region" description="Helical" evidence="6">
    <location>
        <begin position="46"/>
        <end position="66"/>
    </location>
</feature>
<dbReference type="InterPro" id="IPR004254">
    <property type="entry name" value="AdipoR/HlyIII-related"/>
</dbReference>
<dbReference type="EMBL" id="JXAK01000052">
    <property type="protein sequence ID" value="KIL38769.1"/>
    <property type="molecule type" value="Genomic_DNA"/>
</dbReference>
<feature type="transmembrane region" description="Helical" evidence="6">
    <location>
        <begin position="86"/>
        <end position="102"/>
    </location>
</feature>
<evidence type="ECO:0000256" key="6">
    <source>
        <dbReference type="SAM" id="Phobius"/>
    </source>
</evidence>
<feature type="transmembrane region" description="Helical" evidence="6">
    <location>
        <begin position="163"/>
        <end position="182"/>
    </location>
</feature>
<keyword evidence="5 6" id="KW-0472">Membrane</keyword>
<keyword evidence="3 6" id="KW-0812">Transmembrane</keyword>
<organism evidence="7 8">
    <name type="scientific">Gordoniibacillus kamchatkensis</name>
    <dbReference type="NCBI Taxonomy" id="1590651"/>
    <lineage>
        <taxon>Bacteria</taxon>
        <taxon>Bacillati</taxon>
        <taxon>Bacillota</taxon>
        <taxon>Bacilli</taxon>
        <taxon>Bacillales</taxon>
        <taxon>Paenibacillaceae</taxon>
        <taxon>Gordoniibacillus</taxon>
    </lineage>
</organism>
<feature type="transmembrane region" description="Helical" evidence="6">
    <location>
        <begin position="132"/>
        <end position="151"/>
    </location>
</feature>
<dbReference type="PANTHER" id="PTHR20855:SF129">
    <property type="entry name" value="HEMOLYSIN-3 HOMOLOG"/>
    <property type="match status" value="1"/>
</dbReference>
<gene>
    <name evidence="7" type="ORF">SD70_24440</name>
</gene>
<feature type="transmembrane region" description="Helical" evidence="6">
    <location>
        <begin position="194"/>
        <end position="211"/>
    </location>
</feature>
<evidence type="ECO:0000256" key="1">
    <source>
        <dbReference type="ARBA" id="ARBA00004127"/>
    </source>
</evidence>
<dbReference type="RefSeq" id="WP_041050564.1">
    <property type="nucleotide sequence ID" value="NZ_JXAK01000052.1"/>
</dbReference>
<evidence type="ECO:0000256" key="4">
    <source>
        <dbReference type="ARBA" id="ARBA00022989"/>
    </source>
</evidence>
<sequence length="212" mass="23594">MATTHTYTRQEELVNAITHGFGALLSIAALVLLIIFSSLYGTALHVVSFTIFGATMLLLYLASTLVHSFPEGKLKDLFEIFDHSSIYLFIAGTYTPVLLTVIRGATGWVLFGVVWGTAALGLVFKAFLTKKFLFTSTLLYIAMGWLIVFAWRPLLLHASTDELVFLLVGGVLYTVGTVFYVWRGFKYHHAVWHLFVLGGSVFHFFAVLSIVM</sequence>
<evidence type="ECO:0000256" key="3">
    <source>
        <dbReference type="ARBA" id="ARBA00022692"/>
    </source>
</evidence>
<dbReference type="NCBIfam" id="TIGR01065">
    <property type="entry name" value="hlyIII"/>
    <property type="match status" value="1"/>
</dbReference>
<dbReference type="PANTHER" id="PTHR20855">
    <property type="entry name" value="ADIPOR/PROGESTIN RECEPTOR-RELATED"/>
    <property type="match status" value="1"/>
</dbReference>
<proteinExistence type="inferred from homology"/>
<accession>A0ABR5ACJ4</accession>
<evidence type="ECO:0000256" key="5">
    <source>
        <dbReference type="ARBA" id="ARBA00023136"/>
    </source>
</evidence>
<dbReference type="Pfam" id="PF03006">
    <property type="entry name" value="HlyIII"/>
    <property type="match status" value="1"/>
</dbReference>
<comment type="similarity">
    <text evidence="2">Belongs to the UPF0073 (Hly-III) family.</text>
</comment>
<dbReference type="InterPro" id="IPR005744">
    <property type="entry name" value="Hy-lIII"/>
</dbReference>
<evidence type="ECO:0000313" key="8">
    <source>
        <dbReference type="Proteomes" id="UP000031967"/>
    </source>
</evidence>
<comment type="caution">
    <text evidence="7">The sequence shown here is derived from an EMBL/GenBank/DDBJ whole genome shotgun (WGS) entry which is preliminary data.</text>
</comment>
<feature type="transmembrane region" description="Helical" evidence="6">
    <location>
        <begin position="108"/>
        <end position="127"/>
    </location>
</feature>
<feature type="transmembrane region" description="Helical" evidence="6">
    <location>
        <begin position="21"/>
        <end position="40"/>
    </location>
</feature>
<keyword evidence="8" id="KW-1185">Reference proteome</keyword>
<evidence type="ECO:0000313" key="7">
    <source>
        <dbReference type="EMBL" id="KIL38769.1"/>
    </source>
</evidence>
<protein>
    <submittedName>
        <fullName evidence="7">Hemolysin D</fullName>
    </submittedName>
</protein>
<dbReference type="Proteomes" id="UP000031967">
    <property type="component" value="Unassembled WGS sequence"/>
</dbReference>
<comment type="subcellular location">
    <subcellularLocation>
        <location evidence="1">Endomembrane system</location>
        <topology evidence="1">Multi-pass membrane protein</topology>
    </subcellularLocation>
</comment>
<name>A0ABR5ACJ4_9BACL</name>
<reference evidence="7 8" key="1">
    <citation type="submission" date="2014-12" db="EMBL/GenBank/DDBJ databases">
        <title>Draft genome sequence of Paenibacillus kamchatkensis strain B-2647.</title>
        <authorList>
            <person name="Karlyshev A.V."/>
            <person name="Kudryashova E.B."/>
        </authorList>
    </citation>
    <scope>NUCLEOTIDE SEQUENCE [LARGE SCALE GENOMIC DNA]</scope>
    <source>
        <strain evidence="7 8">VKM B-2647</strain>
    </source>
</reference>
<keyword evidence="4 6" id="KW-1133">Transmembrane helix</keyword>
<evidence type="ECO:0000256" key="2">
    <source>
        <dbReference type="ARBA" id="ARBA00008488"/>
    </source>
</evidence>